<evidence type="ECO:0000313" key="5">
    <source>
        <dbReference type="Proteomes" id="UP000245876"/>
    </source>
</evidence>
<dbReference type="OrthoDB" id="3171021at2"/>
<sequence>MMSENPLISVVIPVYNVEKYLQQCVDSVLEQTYEHLEIILVDDGSTDSSGEMCDRMATLDDRIRVVHKRNAGLGMARNSGLDVASGQYVMFLDSDDFVDSRMVEELYAQLRKTGADTSYCGYNEYYGEGKVNPRPAAYDNRTFRGTDIINHVLLEMIASKPEVSMEALLSMSVWHALYSMDLIRGYQIRFPSEREFISEDIIFDIAYLQRASCITYIAEPLHFYRYTNSASLTHSFDDRFLERQKSQYVRMDEDLKAICSSDTYRDRLDRYFLGRVRHFIGMVIAYGRTHKEYDAHEEVRHIIADTEVRKVIARYPYRCNPFQLRMMNMCIAHRWVWAAMALVSLKQLKRNRRF</sequence>
<dbReference type="PANTHER" id="PTHR22916">
    <property type="entry name" value="GLYCOSYLTRANSFERASE"/>
    <property type="match status" value="1"/>
</dbReference>
<accession>A0A2U2N5K4</accession>
<gene>
    <name evidence="4" type="ORF">DF196_08715</name>
</gene>
<dbReference type="CDD" id="cd00761">
    <property type="entry name" value="Glyco_tranf_GTA_type"/>
    <property type="match status" value="1"/>
</dbReference>
<keyword evidence="5" id="KW-1185">Reference proteome</keyword>
<reference evidence="4 5" key="1">
    <citation type="journal article" date="2018" name="Int. J. Syst. Evol. Microbiol.">
        <title>Bifidobacterium callitrichidarum sp. nov. from the faeces of the emperor tamarin (Saguinus imperator).</title>
        <authorList>
            <person name="Modesto M."/>
            <person name="Michelini S."/>
            <person name="Sansosti M.C."/>
            <person name="De Filippo C."/>
            <person name="Cavalieri D."/>
            <person name="Qvirist L."/>
            <person name="Andlid T."/>
            <person name="Spiezio C."/>
            <person name="Sandri C."/>
            <person name="Pascarelli S."/>
            <person name="Sgorbati B."/>
            <person name="Mattarelli P."/>
        </authorList>
    </citation>
    <scope>NUCLEOTIDE SEQUENCE [LARGE SCALE GENOMIC DNA]</scope>
    <source>
        <strain evidence="4 5">TRI 5</strain>
    </source>
</reference>
<evidence type="ECO:0000259" key="3">
    <source>
        <dbReference type="Pfam" id="PF00535"/>
    </source>
</evidence>
<dbReference type="GO" id="GO:0016757">
    <property type="term" value="F:glycosyltransferase activity"/>
    <property type="evidence" value="ECO:0007669"/>
    <property type="project" value="UniProtKB-KW"/>
</dbReference>
<evidence type="ECO:0000256" key="1">
    <source>
        <dbReference type="ARBA" id="ARBA00022676"/>
    </source>
</evidence>
<dbReference type="Pfam" id="PF00535">
    <property type="entry name" value="Glycos_transf_2"/>
    <property type="match status" value="1"/>
</dbReference>
<dbReference type="AlphaFoldDB" id="A0A2U2N5K4"/>
<dbReference type="RefSeq" id="WP_109057457.1">
    <property type="nucleotide sequence ID" value="NZ_QFFM01000017.1"/>
</dbReference>
<dbReference type="InterPro" id="IPR029044">
    <property type="entry name" value="Nucleotide-diphossugar_trans"/>
</dbReference>
<dbReference type="InterPro" id="IPR001173">
    <property type="entry name" value="Glyco_trans_2-like"/>
</dbReference>
<keyword evidence="1" id="KW-0328">Glycosyltransferase</keyword>
<dbReference type="Proteomes" id="UP000245876">
    <property type="component" value="Unassembled WGS sequence"/>
</dbReference>
<protein>
    <submittedName>
        <fullName evidence="4">Glycosyltransferase family 2 protein</fullName>
    </submittedName>
</protein>
<proteinExistence type="predicted"/>
<evidence type="ECO:0000313" key="4">
    <source>
        <dbReference type="EMBL" id="PWG64456.1"/>
    </source>
</evidence>
<dbReference type="Gene3D" id="3.90.550.10">
    <property type="entry name" value="Spore Coat Polysaccharide Biosynthesis Protein SpsA, Chain A"/>
    <property type="match status" value="1"/>
</dbReference>
<dbReference type="PANTHER" id="PTHR22916:SF51">
    <property type="entry name" value="GLYCOSYLTRANSFERASE EPSH-RELATED"/>
    <property type="match status" value="1"/>
</dbReference>
<name>A0A2U2N5K4_9BIFI</name>
<dbReference type="EMBL" id="QFFM01000017">
    <property type="protein sequence ID" value="PWG64456.1"/>
    <property type="molecule type" value="Genomic_DNA"/>
</dbReference>
<comment type="caution">
    <text evidence="4">The sequence shown here is derived from an EMBL/GenBank/DDBJ whole genome shotgun (WGS) entry which is preliminary data.</text>
</comment>
<keyword evidence="2 4" id="KW-0808">Transferase</keyword>
<feature type="domain" description="Glycosyltransferase 2-like" evidence="3">
    <location>
        <begin position="9"/>
        <end position="138"/>
    </location>
</feature>
<dbReference type="SUPFAM" id="SSF53448">
    <property type="entry name" value="Nucleotide-diphospho-sugar transferases"/>
    <property type="match status" value="1"/>
</dbReference>
<organism evidence="4 5">
    <name type="scientific">Bifidobacterium callitrichidarum</name>
    <dbReference type="NCBI Taxonomy" id="2052941"/>
    <lineage>
        <taxon>Bacteria</taxon>
        <taxon>Bacillati</taxon>
        <taxon>Actinomycetota</taxon>
        <taxon>Actinomycetes</taxon>
        <taxon>Bifidobacteriales</taxon>
        <taxon>Bifidobacteriaceae</taxon>
        <taxon>Bifidobacterium</taxon>
    </lineage>
</organism>
<evidence type="ECO:0000256" key="2">
    <source>
        <dbReference type="ARBA" id="ARBA00022679"/>
    </source>
</evidence>